<name>A0A1E5QQU6_9CYAN</name>
<dbReference type="SUPFAM" id="SSF56655">
    <property type="entry name" value="Carbohydrate phosphatase"/>
    <property type="match status" value="1"/>
</dbReference>
<evidence type="ECO:0000256" key="1">
    <source>
        <dbReference type="ARBA" id="ARBA00022723"/>
    </source>
</evidence>
<gene>
    <name evidence="5" type="ORF">BH720_01995</name>
</gene>
<comment type="caution">
    <text evidence="5">The sequence shown here is derived from an EMBL/GenBank/DDBJ whole genome shotgun (WGS) entry which is preliminary data.</text>
</comment>
<evidence type="ECO:0000256" key="4">
    <source>
        <dbReference type="PIRSR" id="PIRSR600760-2"/>
    </source>
</evidence>
<dbReference type="GO" id="GO:0006020">
    <property type="term" value="P:inositol metabolic process"/>
    <property type="evidence" value="ECO:0007669"/>
    <property type="project" value="TreeGrafter"/>
</dbReference>
<dbReference type="AlphaFoldDB" id="A0A1E5QQU6"/>
<accession>A0A1E5QQU6</accession>
<dbReference type="PANTHER" id="PTHR20854">
    <property type="entry name" value="INOSITOL MONOPHOSPHATASE"/>
    <property type="match status" value="1"/>
</dbReference>
<proteinExistence type="predicted"/>
<feature type="binding site" evidence="4">
    <location>
        <position position="212"/>
    </location>
    <ligand>
        <name>Mg(2+)</name>
        <dbReference type="ChEBI" id="CHEBI:18420"/>
        <label>1</label>
        <note>catalytic</note>
    </ligand>
</feature>
<feature type="binding site" evidence="4">
    <location>
        <position position="68"/>
    </location>
    <ligand>
        <name>Mg(2+)</name>
        <dbReference type="ChEBI" id="CHEBI:18420"/>
        <label>1</label>
        <note>catalytic</note>
    </ligand>
</feature>
<dbReference type="PROSITE" id="PS00629">
    <property type="entry name" value="IMP_1"/>
    <property type="match status" value="1"/>
</dbReference>
<feature type="binding site" evidence="4">
    <location>
        <position position="86"/>
    </location>
    <ligand>
        <name>Mg(2+)</name>
        <dbReference type="ChEBI" id="CHEBI:18420"/>
        <label>1</label>
        <note>catalytic</note>
    </ligand>
</feature>
<sequence>MKQFWHHVLEFAEETTAHVAVKLLQDFGQVQAEEKSDRSLVTQSDKWADKAIRDAINSTFPDHGILSEETSHIFPDTEWCWVIDPIDGTTNFTRGVPLWGISLALLYQGMPVFGYVYLPPVEQGFHAFYGKALDMKAPDAEAYLNQRVLKPTPDEPSGNHFFNLCSRSTEVIVRSPDFPCKFRMLGAATYNLLTVAAGIAIGAVEATPKIWDIAAVWAIIQASGASWVPLNGETIFPLKPGENYEAKTYPTLAVSRAELIEVFQPLVEFIAQP</sequence>
<reference evidence="5" key="1">
    <citation type="submission" date="2016-09" db="EMBL/GenBank/DDBJ databases">
        <title>Draft genome of thermotolerant cyanobacterium Desertifilum sp. strain IPPAS B-1220.</title>
        <authorList>
            <person name="Sinetova M.A."/>
            <person name="Bolakhan K."/>
            <person name="Zayadan B.K."/>
            <person name="Mironov K.S."/>
            <person name="Ustinova V."/>
            <person name="Kupriyanova E.V."/>
            <person name="Sidorov R.A."/>
            <person name="Skrypnik A.N."/>
            <person name="Gogoleva N.E."/>
            <person name="Gogolev Y.V."/>
            <person name="Los D.A."/>
        </authorList>
    </citation>
    <scope>NUCLEOTIDE SEQUENCE [LARGE SCALE GENOMIC DNA]</scope>
    <source>
        <strain evidence="5">IPPAS B-1220</strain>
    </source>
</reference>
<dbReference type="GO" id="GO:0046872">
    <property type="term" value="F:metal ion binding"/>
    <property type="evidence" value="ECO:0007669"/>
    <property type="project" value="UniProtKB-KW"/>
</dbReference>
<dbReference type="STRING" id="1781255.BH720_01995"/>
<protein>
    <submittedName>
        <fullName evidence="5">Inositol monophosphatase</fullName>
    </submittedName>
</protein>
<evidence type="ECO:0000256" key="3">
    <source>
        <dbReference type="ARBA" id="ARBA00022842"/>
    </source>
</evidence>
<dbReference type="Gene3D" id="3.30.540.10">
    <property type="entry name" value="Fructose-1,6-Bisphosphatase, subunit A, domain 1"/>
    <property type="match status" value="1"/>
</dbReference>
<evidence type="ECO:0000256" key="2">
    <source>
        <dbReference type="ARBA" id="ARBA00022801"/>
    </source>
</evidence>
<evidence type="ECO:0000313" key="5">
    <source>
        <dbReference type="EMBL" id="OEJ76984.1"/>
    </source>
</evidence>
<dbReference type="RefSeq" id="WP_069965472.1">
    <property type="nucleotide sequence ID" value="NZ_CM124774.1"/>
</dbReference>
<dbReference type="InterPro" id="IPR000760">
    <property type="entry name" value="Inositol_monophosphatase-like"/>
</dbReference>
<comment type="cofactor">
    <cofactor evidence="4">
        <name>Mg(2+)</name>
        <dbReference type="ChEBI" id="CHEBI:18420"/>
    </cofactor>
</comment>
<feature type="binding site" evidence="4">
    <location>
        <position position="87"/>
    </location>
    <ligand>
        <name>Mg(2+)</name>
        <dbReference type="ChEBI" id="CHEBI:18420"/>
        <label>1</label>
        <note>catalytic</note>
    </ligand>
</feature>
<dbReference type="GO" id="GO:0007165">
    <property type="term" value="P:signal transduction"/>
    <property type="evidence" value="ECO:0007669"/>
    <property type="project" value="TreeGrafter"/>
</dbReference>
<feature type="binding site" evidence="4">
    <location>
        <position position="84"/>
    </location>
    <ligand>
        <name>Mg(2+)</name>
        <dbReference type="ChEBI" id="CHEBI:18420"/>
        <label>1</label>
        <note>catalytic</note>
    </ligand>
</feature>
<dbReference type="OrthoDB" id="9772456at2"/>
<keyword evidence="3 4" id="KW-0460">Magnesium</keyword>
<dbReference type="EMBL" id="MJGC01000022">
    <property type="protein sequence ID" value="OEJ76984.1"/>
    <property type="molecule type" value="Genomic_DNA"/>
</dbReference>
<keyword evidence="1 4" id="KW-0479">Metal-binding</keyword>
<dbReference type="PANTHER" id="PTHR20854:SF4">
    <property type="entry name" value="INOSITOL-1-MONOPHOSPHATASE-RELATED"/>
    <property type="match status" value="1"/>
</dbReference>
<dbReference type="InterPro" id="IPR020583">
    <property type="entry name" value="Inositol_monoP_metal-BS"/>
</dbReference>
<dbReference type="PRINTS" id="PR00377">
    <property type="entry name" value="IMPHPHTASES"/>
</dbReference>
<dbReference type="Gene3D" id="3.40.190.80">
    <property type="match status" value="1"/>
</dbReference>
<keyword evidence="2" id="KW-0378">Hydrolase</keyword>
<dbReference type="GO" id="GO:0008934">
    <property type="term" value="F:inositol monophosphate 1-phosphatase activity"/>
    <property type="evidence" value="ECO:0007669"/>
    <property type="project" value="TreeGrafter"/>
</dbReference>
<dbReference type="Pfam" id="PF00459">
    <property type="entry name" value="Inositol_P"/>
    <property type="match status" value="1"/>
</dbReference>
<organism evidence="5">
    <name type="scientific">Desertifilum tharense IPPAS B-1220</name>
    <dbReference type="NCBI Taxonomy" id="1781255"/>
    <lineage>
        <taxon>Bacteria</taxon>
        <taxon>Bacillati</taxon>
        <taxon>Cyanobacteriota</taxon>
        <taxon>Cyanophyceae</taxon>
        <taxon>Desertifilales</taxon>
        <taxon>Desertifilaceae</taxon>
        <taxon>Desertifilum</taxon>
    </lineage>
</organism>
<dbReference type="CDD" id="cd01643">
    <property type="entry name" value="Bacterial_IMPase_like_2"/>
    <property type="match status" value="1"/>
</dbReference>